<dbReference type="RefSeq" id="XP_046074581.1">
    <property type="nucleotide sequence ID" value="XM_046209412.1"/>
</dbReference>
<organism evidence="10 11">
    <name type="scientific">Talaromyces proteolyticus</name>
    <dbReference type="NCBI Taxonomy" id="1131652"/>
    <lineage>
        <taxon>Eukaryota</taxon>
        <taxon>Fungi</taxon>
        <taxon>Dikarya</taxon>
        <taxon>Ascomycota</taxon>
        <taxon>Pezizomycotina</taxon>
        <taxon>Eurotiomycetes</taxon>
        <taxon>Eurotiomycetidae</taxon>
        <taxon>Eurotiales</taxon>
        <taxon>Trichocomaceae</taxon>
        <taxon>Talaromyces</taxon>
        <taxon>Talaromyces sect. Bacilispori</taxon>
    </lineage>
</organism>
<evidence type="ECO:0000256" key="6">
    <source>
        <dbReference type="ARBA" id="ARBA00036832"/>
    </source>
</evidence>
<dbReference type="PANTHER" id="PTHR21240">
    <property type="entry name" value="2-AMINO-3-CARBOXYLMUCONATE-6-SEMIALDEHYDE DECARBOXYLASE"/>
    <property type="match status" value="1"/>
</dbReference>
<dbReference type="Pfam" id="PF04909">
    <property type="entry name" value="Amidohydro_2"/>
    <property type="match status" value="1"/>
</dbReference>
<accession>A0AAD4KZU0</accession>
<comment type="similarity">
    <text evidence="1">Belongs to the metallo-dependent hydrolases superfamily. ACMSD family.</text>
</comment>
<dbReference type="GeneID" id="70239699"/>
<dbReference type="GO" id="GO:0016787">
    <property type="term" value="F:hydrolase activity"/>
    <property type="evidence" value="ECO:0007669"/>
    <property type="project" value="InterPro"/>
</dbReference>
<dbReference type="GO" id="GO:0019748">
    <property type="term" value="P:secondary metabolic process"/>
    <property type="evidence" value="ECO:0007669"/>
    <property type="project" value="TreeGrafter"/>
</dbReference>
<dbReference type="Proteomes" id="UP001201262">
    <property type="component" value="Unassembled WGS sequence"/>
</dbReference>
<dbReference type="PANTHER" id="PTHR21240:SF29">
    <property type="entry name" value="AMIDOHYDROLASE-RELATED DOMAIN-CONTAINING PROTEIN"/>
    <property type="match status" value="1"/>
</dbReference>
<evidence type="ECO:0000259" key="9">
    <source>
        <dbReference type="Pfam" id="PF04909"/>
    </source>
</evidence>
<evidence type="ECO:0000256" key="8">
    <source>
        <dbReference type="RuleBase" id="RU366045"/>
    </source>
</evidence>
<keyword evidence="5 8" id="KW-0456">Lyase</keyword>
<dbReference type="EMBL" id="JAJTJA010000004">
    <property type="protein sequence ID" value="KAH8700875.1"/>
    <property type="molecule type" value="Genomic_DNA"/>
</dbReference>
<dbReference type="Gene3D" id="3.20.20.140">
    <property type="entry name" value="Metal-dependent hydrolases"/>
    <property type="match status" value="1"/>
</dbReference>
<dbReference type="AlphaFoldDB" id="A0AAD4KZU0"/>
<feature type="domain" description="Amidohydrolase-related" evidence="9">
    <location>
        <begin position="7"/>
        <end position="336"/>
    </location>
</feature>
<dbReference type="SUPFAM" id="SSF51556">
    <property type="entry name" value="Metallo-dependent hydrolases"/>
    <property type="match status" value="1"/>
</dbReference>
<keyword evidence="11" id="KW-1185">Reference proteome</keyword>
<evidence type="ECO:0000256" key="2">
    <source>
        <dbReference type="ARBA" id="ARBA00022723"/>
    </source>
</evidence>
<gene>
    <name evidence="10" type="ORF">BGW36DRAFT_137676</name>
</gene>
<keyword evidence="2" id="KW-0479">Metal-binding</keyword>
<reference evidence="10" key="1">
    <citation type="submission" date="2021-12" db="EMBL/GenBank/DDBJ databases">
        <title>Convergent genome expansion in fungi linked to evolution of root-endophyte symbiosis.</title>
        <authorList>
            <consortium name="DOE Joint Genome Institute"/>
            <person name="Ke Y.-H."/>
            <person name="Bonito G."/>
            <person name="Liao H.-L."/>
            <person name="Looney B."/>
            <person name="Rojas-Flechas A."/>
            <person name="Nash J."/>
            <person name="Hameed K."/>
            <person name="Schadt C."/>
            <person name="Martin F."/>
            <person name="Crous P.W."/>
            <person name="Miettinen O."/>
            <person name="Magnuson J.K."/>
            <person name="Labbe J."/>
            <person name="Jacobson D."/>
            <person name="Doktycz M.J."/>
            <person name="Veneault-Fourrey C."/>
            <person name="Kuo A."/>
            <person name="Mondo S."/>
            <person name="Calhoun S."/>
            <person name="Riley R."/>
            <person name="Ohm R."/>
            <person name="LaButti K."/>
            <person name="Andreopoulos B."/>
            <person name="Pangilinan J."/>
            <person name="Nolan M."/>
            <person name="Tritt A."/>
            <person name="Clum A."/>
            <person name="Lipzen A."/>
            <person name="Daum C."/>
            <person name="Barry K."/>
            <person name="Grigoriev I.V."/>
            <person name="Vilgalys R."/>
        </authorList>
    </citation>
    <scope>NUCLEOTIDE SEQUENCE</scope>
    <source>
        <strain evidence="10">PMI_201</strain>
    </source>
</reference>
<evidence type="ECO:0000256" key="5">
    <source>
        <dbReference type="ARBA" id="ARBA00023239"/>
    </source>
</evidence>
<dbReference type="GO" id="GO:0005829">
    <property type="term" value="C:cytosol"/>
    <property type="evidence" value="ECO:0007669"/>
    <property type="project" value="TreeGrafter"/>
</dbReference>
<dbReference type="EC" id="4.1.1.52" evidence="7"/>
<proteinExistence type="inferred from homology"/>
<sequence length="337" mass="37779">MPFEERIDTHTHLLPPFYQQACRENGHTKPDGMPRLPDWTPESHLSLMDKLNISKSILSISTPGTYLTDGDHEAARKLSRQCNEYTSGLSRQHPTRFGFWASLPLPDVEGSLTEIHYALDTLHANGVTVETNHHGVYLGDSRLNPIFDELNRRCATVFIHPTTPCLRLQSNNTNSETSTPATTALSNHYPNPIFEFLFDTARAVINLFTSGTISRCPNITFIIPHAGGALPPLIERFTGFGPLIGADQSLTSTVVKEAFARQFYFDLAGFPFPDQIFGLLRYVGTERLLYGSDYPFTPEVLVVQLAEEMEKGMVDEVKWDEEVRRVVLKGNAVRLLS</sequence>
<evidence type="ECO:0000313" key="11">
    <source>
        <dbReference type="Proteomes" id="UP001201262"/>
    </source>
</evidence>
<dbReference type="GO" id="GO:0047596">
    <property type="term" value="F:6-methylsalicylate decarboxylase activity"/>
    <property type="evidence" value="ECO:0007669"/>
    <property type="project" value="UniProtKB-EC"/>
</dbReference>
<evidence type="ECO:0000256" key="3">
    <source>
        <dbReference type="ARBA" id="ARBA00022793"/>
    </source>
</evidence>
<dbReference type="GO" id="GO:0046872">
    <property type="term" value="F:metal ion binding"/>
    <property type="evidence" value="ECO:0007669"/>
    <property type="project" value="UniProtKB-KW"/>
</dbReference>
<comment type="catalytic activity">
    <reaction evidence="6">
        <text>6-methylsalicylate + H(+) = 3-methylphenol + CO2</text>
        <dbReference type="Rhea" id="RHEA:23112"/>
        <dbReference type="ChEBI" id="CHEBI:15378"/>
        <dbReference type="ChEBI" id="CHEBI:16526"/>
        <dbReference type="ChEBI" id="CHEBI:17231"/>
        <dbReference type="ChEBI" id="CHEBI:36658"/>
        <dbReference type="EC" id="4.1.1.52"/>
    </reaction>
    <physiologicalReaction direction="left-to-right" evidence="6">
        <dbReference type="Rhea" id="RHEA:23113"/>
    </physiologicalReaction>
</comment>
<keyword evidence="4" id="KW-0862">Zinc</keyword>
<evidence type="ECO:0000256" key="7">
    <source>
        <dbReference type="ARBA" id="ARBA00038889"/>
    </source>
</evidence>
<keyword evidence="3 8" id="KW-0210">Decarboxylase</keyword>
<name>A0AAD4KZU0_9EURO</name>
<dbReference type="InterPro" id="IPR032465">
    <property type="entry name" value="ACMSD"/>
</dbReference>
<protein>
    <recommendedName>
        <fullName evidence="7">6-methylsalicylate decarboxylase</fullName>
        <ecNumber evidence="7">4.1.1.52</ecNumber>
    </recommendedName>
</protein>
<dbReference type="InterPro" id="IPR006680">
    <property type="entry name" value="Amidohydro-rel"/>
</dbReference>
<evidence type="ECO:0000313" key="10">
    <source>
        <dbReference type="EMBL" id="KAH8700875.1"/>
    </source>
</evidence>
<evidence type="ECO:0000256" key="4">
    <source>
        <dbReference type="ARBA" id="ARBA00022833"/>
    </source>
</evidence>
<dbReference type="InterPro" id="IPR032466">
    <property type="entry name" value="Metal_Hydrolase"/>
</dbReference>
<comment type="caution">
    <text evidence="10">The sequence shown here is derived from an EMBL/GenBank/DDBJ whole genome shotgun (WGS) entry which is preliminary data.</text>
</comment>
<evidence type="ECO:0000256" key="1">
    <source>
        <dbReference type="ARBA" id="ARBA00005871"/>
    </source>
</evidence>